<evidence type="ECO:0000313" key="1">
    <source>
        <dbReference type="EMBL" id="EDM11948.1"/>
    </source>
</evidence>
<protein>
    <submittedName>
        <fullName evidence="1">RCG47363</fullName>
    </submittedName>
</protein>
<gene>
    <name evidence="1" type="ORF">rCG_47363</name>
</gene>
<evidence type="ECO:0000313" key="2">
    <source>
        <dbReference type="Proteomes" id="UP000234681"/>
    </source>
</evidence>
<accession>A6HXL7</accession>
<name>A6HXL7_RAT</name>
<sequence>MDAPRTAGAERPVFHGHAHLRYQGTPVPVQQVATNPSTRHSALSKFCLPVGQSQIQSPILSAQHCPKQEATFSGVMTHRVSDIHSDVIVLIPTDYTMTLVSTILRKFQKTFQSVGN</sequence>
<dbReference type="EMBL" id="CH473953">
    <property type="protein sequence ID" value="EDM11948.1"/>
    <property type="molecule type" value="Genomic_DNA"/>
</dbReference>
<dbReference type="Proteomes" id="UP000234681">
    <property type="component" value="Chromosome 1"/>
</dbReference>
<reference evidence="2" key="1">
    <citation type="submission" date="2005-09" db="EMBL/GenBank/DDBJ databases">
        <authorList>
            <person name="Mural R.J."/>
            <person name="Li P.W."/>
            <person name="Adams M.D."/>
            <person name="Amanatides P.G."/>
            <person name="Baden-Tillson H."/>
            <person name="Barnstead M."/>
            <person name="Chin S.H."/>
            <person name="Dew I."/>
            <person name="Evans C.A."/>
            <person name="Ferriera S."/>
            <person name="Flanigan M."/>
            <person name="Fosler C."/>
            <person name="Glodek A."/>
            <person name="Gu Z."/>
            <person name="Holt R.A."/>
            <person name="Jennings D."/>
            <person name="Kraft C.L."/>
            <person name="Lu F."/>
            <person name="Nguyen T."/>
            <person name="Nusskern D.R."/>
            <person name="Pfannkoch C.M."/>
            <person name="Sitter C."/>
            <person name="Sutton G.G."/>
            <person name="Venter J.C."/>
            <person name="Wang Z."/>
            <person name="Woodage T."/>
            <person name="Zheng X.H."/>
            <person name="Zhong F."/>
        </authorList>
    </citation>
    <scope>NUCLEOTIDE SEQUENCE [LARGE SCALE GENOMIC DNA]</scope>
    <source>
        <strain>BN</strain>
        <strain evidence="2">Sprague-Dawley</strain>
    </source>
</reference>
<proteinExistence type="predicted"/>
<dbReference type="AlphaFoldDB" id="A6HXL7"/>
<organism evidence="1 2">
    <name type="scientific">Rattus norvegicus</name>
    <name type="common">Rat</name>
    <dbReference type="NCBI Taxonomy" id="10116"/>
    <lineage>
        <taxon>Eukaryota</taxon>
        <taxon>Metazoa</taxon>
        <taxon>Chordata</taxon>
        <taxon>Craniata</taxon>
        <taxon>Vertebrata</taxon>
        <taxon>Euteleostomi</taxon>
        <taxon>Mammalia</taxon>
        <taxon>Eutheria</taxon>
        <taxon>Euarchontoglires</taxon>
        <taxon>Glires</taxon>
        <taxon>Rodentia</taxon>
        <taxon>Myomorpha</taxon>
        <taxon>Muroidea</taxon>
        <taxon>Muridae</taxon>
        <taxon>Murinae</taxon>
        <taxon>Rattus</taxon>
    </lineage>
</organism>